<keyword evidence="5" id="KW-0804">Transcription</keyword>
<dbReference type="PANTHER" id="PTHR48111">
    <property type="entry name" value="REGULATOR OF RPOS"/>
    <property type="match status" value="1"/>
</dbReference>
<organism evidence="10 11">
    <name type="scientific">Hydrogenispora ethanolica</name>
    <dbReference type="NCBI Taxonomy" id="1082276"/>
    <lineage>
        <taxon>Bacteria</taxon>
        <taxon>Bacillati</taxon>
        <taxon>Bacillota</taxon>
        <taxon>Hydrogenispora</taxon>
    </lineage>
</organism>
<protein>
    <submittedName>
        <fullName evidence="10">DNA-binding response OmpR family regulator</fullName>
    </submittedName>
</protein>
<dbReference type="PROSITE" id="PS51755">
    <property type="entry name" value="OMPR_PHOB"/>
    <property type="match status" value="1"/>
</dbReference>
<dbReference type="FunFam" id="3.40.50.2300:FF:000002">
    <property type="entry name" value="DNA-binding response regulator PhoP"/>
    <property type="match status" value="1"/>
</dbReference>
<dbReference type="Proteomes" id="UP000295008">
    <property type="component" value="Unassembled WGS sequence"/>
</dbReference>
<dbReference type="GO" id="GO:0005829">
    <property type="term" value="C:cytosol"/>
    <property type="evidence" value="ECO:0007669"/>
    <property type="project" value="TreeGrafter"/>
</dbReference>
<dbReference type="PROSITE" id="PS50110">
    <property type="entry name" value="RESPONSE_REGULATORY"/>
    <property type="match status" value="1"/>
</dbReference>
<dbReference type="SUPFAM" id="SSF52172">
    <property type="entry name" value="CheY-like"/>
    <property type="match status" value="1"/>
</dbReference>
<comment type="caution">
    <text evidence="10">The sequence shown here is derived from an EMBL/GenBank/DDBJ whole genome shotgun (WGS) entry which is preliminary data.</text>
</comment>
<reference evidence="10 11" key="1">
    <citation type="submission" date="2019-03" db="EMBL/GenBank/DDBJ databases">
        <title>Genomic Encyclopedia of Type Strains, Phase IV (KMG-IV): sequencing the most valuable type-strain genomes for metagenomic binning, comparative biology and taxonomic classification.</title>
        <authorList>
            <person name="Goeker M."/>
        </authorList>
    </citation>
    <scope>NUCLEOTIDE SEQUENCE [LARGE SCALE GENOMIC DNA]</scope>
    <source>
        <strain evidence="10 11">LX-B</strain>
    </source>
</reference>
<accession>A0A4R1QVA7</accession>
<dbReference type="GO" id="GO:0006355">
    <property type="term" value="P:regulation of DNA-templated transcription"/>
    <property type="evidence" value="ECO:0007669"/>
    <property type="project" value="InterPro"/>
</dbReference>
<evidence type="ECO:0000256" key="4">
    <source>
        <dbReference type="ARBA" id="ARBA00023125"/>
    </source>
</evidence>
<sequence length="224" mass="25057">MRLLLVEDEIKLVKALSHLLRKNGYIVDVAVDGITGLEMAESGNYDLIVLDRMLPGNDGLSVIKELRRQGIHTPVIFMTAKDLPQDRVEGLDSGADDYLIKPFATEELLARLRALARRKSKEWVGDTIAAAGMILDPLKCEVTRGAATIQLSVKEALLLEILMRNHGQVVTKERIFERVWGYDSETEFGNIDLYIHYLRKKLSASCIQTVRGVGYFIKGEADVS</sequence>
<dbReference type="InterPro" id="IPR011006">
    <property type="entry name" value="CheY-like_superfamily"/>
</dbReference>
<evidence type="ECO:0000256" key="7">
    <source>
        <dbReference type="PROSITE-ProRule" id="PRU01091"/>
    </source>
</evidence>
<evidence type="ECO:0000256" key="6">
    <source>
        <dbReference type="PROSITE-ProRule" id="PRU00169"/>
    </source>
</evidence>
<feature type="domain" description="Response regulatory" evidence="8">
    <location>
        <begin position="2"/>
        <end position="116"/>
    </location>
</feature>
<dbReference type="InterPro" id="IPR001867">
    <property type="entry name" value="OmpR/PhoB-type_DNA-bd"/>
</dbReference>
<name>A0A4R1QVA7_HYDET</name>
<dbReference type="CDD" id="cd19935">
    <property type="entry name" value="REC_OmpR_CusR-like"/>
    <property type="match status" value="1"/>
</dbReference>
<dbReference type="InterPro" id="IPR036388">
    <property type="entry name" value="WH-like_DNA-bd_sf"/>
</dbReference>
<dbReference type="SMART" id="SM00448">
    <property type="entry name" value="REC"/>
    <property type="match status" value="1"/>
</dbReference>
<dbReference type="AlphaFoldDB" id="A0A4R1QVA7"/>
<feature type="DNA-binding region" description="OmpR/PhoB-type" evidence="7">
    <location>
        <begin position="125"/>
        <end position="219"/>
    </location>
</feature>
<dbReference type="OrthoDB" id="2373414at2"/>
<feature type="modified residue" description="4-aspartylphosphate" evidence="6">
    <location>
        <position position="51"/>
    </location>
</feature>
<dbReference type="InterPro" id="IPR001789">
    <property type="entry name" value="Sig_transdc_resp-reg_receiver"/>
</dbReference>
<keyword evidence="2" id="KW-0902">Two-component regulatory system</keyword>
<keyword evidence="3" id="KW-0805">Transcription regulation</keyword>
<evidence type="ECO:0000256" key="3">
    <source>
        <dbReference type="ARBA" id="ARBA00023015"/>
    </source>
</evidence>
<feature type="domain" description="OmpR/PhoB-type" evidence="9">
    <location>
        <begin position="125"/>
        <end position="219"/>
    </location>
</feature>
<dbReference type="SUPFAM" id="SSF46894">
    <property type="entry name" value="C-terminal effector domain of the bipartite response regulators"/>
    <property type="match status" value="1"/>
</dbReference>
<keyword evidence="11" id="KW-1185">Reference proteome</keyword>
<evidence type="ECO:0000259" key="9">
    <source>
        <dbReference type="PROSITE" id="PS51755"/>
    </source>
</evidence>
<evidence type="ECO:0000259" key="8">
    <source>
        <dbReference type="PROSITE" id="PS50110"/>
    </source>
</evidence>
<proteinExistence type="predicted"/>
<evidence type="ECO:0000313" key="11">
    <source>
        <dbReference type="Proteomes" id="UP000295008"/>
    </source>
</evidence>
<dbReference type="Gene3D" id="6.10.250.690">
    <property type="match status" value="1"/>
</dbReference>
<keyword evidence="4 7" id="KW-0238">DNA-binding</keyword>
<dbReference type="InterPro" id="IPR016032">
    <property type="entry name" value="Sig_transdc_resp-reg_C-effctor"/>
</dbReference>
<dbReference type="GO" id="GO:0032993">
    <property type="term" value="C:protein-DNA complex"/>
    <property type="evidence" value="ECO:0007669"/>
    <property type="project" value="TreeGrafter"/>
</dbReference>
<dbReference type="Pfam" id="PF00072">
    <property type="entry name" value="Response_reg"/>
    <property type="match status" value="1"/>
</dbReference>
<evidence type="ECO:0000256" key="5">
    <source>
        <dbReference type="ARBA" id="ARBA00023163"/>
    </source>
</evidence>
<evidence type="ECO:0000256" key="1">
    <source>
        <dbReference type="ARBA" id="ARBA00022553"/>
    </source>
</evidence>
<dbReference type="Gene3D" id="3.40.50.2300">
    <property type="match status" value="1"/>
</dbReference>
<dbReference type="GO" id="GO:0000976">
    <property type="term" value="F:transcription cis-regulatory region binding"/>
    <property type="evidence" value="ECO:0007669"/>
    <property type="project" value="TreeGrafter"/>
</dbReference>
<dbReference type="CDD" id="cd00383">
    <property type="entry name" value="trans_reg_C"/>
    <property type="match status" value="1"/>
</dbReference>
<dbReference type="EMBL" id="SLUN01000044">
    <property type="protein sequence ID" value="TCL57878.1"/>
    <property type="molecule type" value="Genomic_DNA"/>
</dbReference>
<evidence type="ECO:0000313" key="10">
    <source>
        <dbReference type="EMBL" id="TCL57878.1"/>
    </source>
</evidence>
<dbReference type="Pfam" id="PF00486">
    <property type="entry name" value="Trans_reg_C"/>
    <property type="match status" value="1"/>
</dbReference>
<dbReference type="PANTHER" id="PTHR48111:SF22">
    <property type="entry name" value="REGULATOR OF RPOS"/>
    <property type="match status" value="1"/>
</dbReference>
<keyword evidence="1 6" id="KW-0597">Phosphoprotein</keyword>
<dbReference type="Gene3D" id="1.10.10.10">
    <property type="entry name" value="Winged helix-like DNA-binding domain superfamily/Winged helix DNA-binding domain"/>
    <property type="match status" value="1"/>
</dbReference>
<dbReference type="RefSeq" id="WP_132016990.1">
    <property type="nucleotide sequence ID" value="NZ_SLUN01000044.1"/>
</dbReference>
<dbReference type="InterPro" id="IPR039420">
    <property type="entry name" value="WalR-like"/>
</dbReference>
<dbReference type="GO" id="GO:0000156">
    <property type="term" value="F:phosphorelay response regulator activity"/>
    <property type="evidence" value="ECO:0007669"/>
    <property type="project" value="TreeGrafter"/>
</dbReference>
<dbReference type="SMART" id="SM00862">
    <property type="entry name" value="Trans_reg_C"/>
    <property type="match status" value="1"/>
</dbReference>
<gene>
    <name evidence="10" type="ORF">EDC14_104427</name>
</gene>
<evidence type="ECO:0000256" key="2">
    <source>
        <dbReference type="ARBA" id="ARBA00023012"/>
    </source>
</evidence>